<comment type="caution">
    <text evidence="2">The sequence shown here is derived from an EMBL/GenBank/DDBJ whole genome shotgun (WGS) entry which is preliminary data.</text>
</comment>
<dbReference type="PANTHER" id="PTHR43798">
    <property type="entry name" value="MONOACYLGLYCEROL LIPASE"/>
    <property type="match status" value="1"/>
</dbReference>
<dbReference type="Pfam" id="PF00561">
    <property type="entry name" value="Abhydrolase_1"/>
    <property type="match status" value="1"/>
</dbReference>
<sequence>MSEISGNQNELFFRSYNEPSSTTVVLIHGLFSCNLEWEHVVPFLGDYHLIIPDLPQHSKSKEVGPWSLEFGSDSVAHLIRNYAHNGQAHVVGLSLGGFTAMEIVRRHPDLVMSAFVTGSAPFMPWQTWIAERPSLLHYGLKLVLNSGFYSFSVWKAGLKNHDQLKNEIACNNDWNLVNDAYGGLAKWGKEAVNDVAAKDKRILVIAGDQGDNIEGTKEMAQVLRSQGLGDGKKSAACVIKGAIHGWNLQFPELFADGIKAWVEGGPLPEEFVDLL</sequence>
<dbReference type="AlphaFoldDB" id="A0A1B8AVR5"/>
<dbReference type="InterPro" id="IPR000073">
    <property type="entry name" value="AB_hydrolase_1"/>
</dbReference>
<organism evidence="2 3">
    <name type="scientific">Fusarium poae</name>
    <dbReference type="NCBI Taxonomy" id="36050"/>
    <lineage>
        <taxon>Eukaryota</taxon>
        <taxon>Fungi</taxon>
        <taxon>Dikarya</taxon>
        <taxon>Ascomycota</taxon>
        <taxon>Pezizomycotina</taxon>
        <taxon>Sordariomycetes</taxon>
        <taxon>Hypocreomycetidae</taxon>
        <taxon>Hypocreales</taxon>
        <taxon>Nectriaceae</taxon>
        <taxon>Fusarium</taxon>
    </lineage>
</organism>
<keyword evidence="3" id="KW-1185">Reference proteome</keyword>
<dbReference type="OMA" id="WAMDGAD"/>
<evidence type="ECO:0000259" key="1">
    <source>
        <dbReference type="Pfam" id="PF00561"/>
    </source>
</evidence>
<dbReference type="InterPro" id="IPR029058">
    <property type="entry name" value="AB_hydrolase_fold"/>
</dbReference>
<dbReference type="GO" id="GO:0016020">
    <property type="term" value="C:membrane"/>
    <property type="evidence" value="ECO:0007669"/>
    <property type="project" value="TreeGrafter"/>
</dbReference>
<dbReference type="Gene3D" id="3.40.50.1820">
    <property type="entry name" value="alpha/beta hydrolase"/>
    <property type="match status" value="1"/>
</dbReference>
<protein>
    <recommendedName>
        <fullName evidence="1">AB hydrolase-1 domain-containing protein</fullName>
    </recommendedName>
</protein>
<gene>
    <name evidence="2" type="ORF">FPOA_05133</name>
</gene>
<name>A0A1B8AVR5_FUSPO</name>
<reference evidence="2 3" key="1">
    <citation type="submission" date="2016-06" db="EMBL/GenBank/DDBJ databases">
        <title>Living apart together: crosstalk between the core and supernumerary genomes in a fungal plant pathogen.</title>
        <authorList>
            <person name="Vanheule A."/>
            <person name="Audenaert K."/>
            <person name="Warris S."/>
            <person name="Van De Geest H."/>
            <person name="Schijlen E."/>
            <person name="Hofte M."/>
            <person name="De Saeger S."/>
            <person name="Haesaert G."/>
            <person name="Waalwijk C."/>
            <person name="Van Der Lee T."/>
        </authorList>
    </citation>
    <scope>NUCLEOTIDE SEQUENCE [LARGE SCALE GENOMIC DNA]</scope>
    <source>
        <strain evidence="2 3">2516</strain>
    </source>
</reference>
<feature type="domain" description="AB hydrolase-1" evidence="1">
    <location>
        <begin position="23"/>
        <end position="130"/>
    </location>
</feature>
<proteinExistence type="predicted"/>
<accession>A0A1B8AVR5</accession>
<dbReference type="EMBL" id="LYXU01000002">
    <property type="protein sequence ID" value="OBS24592.1"/>
    <property type="molecule type" value="Genomic_DNA"/>
</dbReference>
<dbReference type="Proteomes" id="UP000091967">
    <property type="component" value="Unassembled WGS sequence"/>
</dbReference>
<dbReference type="PANTHER" id="PTHR43798:SF33">
    <property type="entry name" value="HYDROLASE, PUTATIVE (AFU_ORTHOLOGUE AFUA_2G14860)-RELATED"/>
    <property type="match status" value="1"/>
</dbReference>
<evidence type="ECO:0000313" key="2">
    <source>
        <dbReference type="EMBL" id="OBS24592.1"/>
    </source>
</evidence>
<evidence type="ECO:0000313" key="3">
    <source>
        <dbReference type="Proteomes" id="UP000091967"/>
    </source>
</evidence>
<dbReference type="SUPFAM" id="SSF53474">
    <property type="entry name" value="alpha/beta-Hydrolases"/>
    <property type="match status" value="1"/>
</dbReference>
<dbReference type="InterPro" id="IPR050266">
    <property type="entry name" value="AB_hydrolase_sf"/>
</dbReference>